<keyword evidence="8 10" id="KW-0030">Aminoacyl-tRNA synthetase</keyword>
<comment type="catalytic activity">
    <reaction evidence="9 10">
        <text>tRNA(Tyr) + L-tyrosine + ATP = L-tyrosyl-tRNA(Tyr) + AMP + diphosphate + H(+)</text>
        <dbReference type="Rhea" id="RHEA:10220"/>
        <dbReference type="Rhea" id="RHEA-COMP:9706"/>
        <dbReference type="Rhea" id="RHEA-COMP:9707"/>
        <dbReference type="ChEBI" id="CHEBI:15378"/>
        <dbReference type="ChEBI" id="CHEBI:30616"/>
        <dbReference type="ChEBI" id="CHEBI:33019"/>
        <dbReference type="ChEBI" id="CHEBI:58315"/>
        <dbReference type="ChEBI" id="CHEBI:78442"/>
        <dbReference type="ChEBI" id="CHEBI:78536"/>
        <dbReference type="ChEBI" id="CHEBI:456215"/>
        <dbReference type="EC" id="6.1.1.1"/>
    </reaction>
</comment>
<evidence type="ECO:0000256" key="3">
    <source>
        <dbReference type="ARBA" id="ARBA00022598"/>
    </source>
</evidence>
<dbReference type="PANTHER" id="PTHR11766:SF0">
    <property type="entry name" value="TYROSINE--TRNA LIGASE, MITOCHONDRIAL"/>
    <property type="match status" value="1"/>
</dbReference>
<evidence type="ECO:0000256" key="7">
    <source>
        <dbReference type="ARBA" id="ARBA00022917"/>
    </source>
</evidence>
<evidence type="ECO:0000259" key="12">
    <source>
        <dbReference type="Pfam" id="PF16714"/>
    </source>
</evidence>
<evidence type="ECO:0000256" key="5">
    <source>
        <dbReference type="ARBA" id="ARBA00022741"/>
    </source>
</evidence>
<dbReference type="InterPro" id="IPR001412">
    <property type="entry name" value="aa-tRNA-synth_I_CS"/>
</dbReference>
<sequence length="671" mass="75424">MRPLLPVASRIGAGASFRIATRASSSPVAIFGAELVKARVSSGMRTQPGLRYVSTSHLKKKEQAAQEFAAQAEKIQKGEAKNVWDVFEERGLVKDVAGRKQTVKELLRIKRIGAYTGFDPTAQSLHVGHLMAIMPLFWLYFYGYPTVSLIGGATARIGDPTGRTKSRPNMTNAEISRNITKIHYQLERIWNNVEELGRKYGYPGHWAGRHYLWNNSMWLNKLPLYDLMKRVGRHIRIGPMMAKDTVKQKVESGEGMSFAEFSYPLLQGWDFWHMYSKIGVQMQIGGSDQYGNITMGCEVLKSARESEEADYAKMPGGWMNDPVGFTTPLLTDAAGNKFGKSEGNAVWLDALETTPFDLYGYFVQRPDAEVERLLMALTFMPLETIKTLVERHMQNPAERVAQHTLAFEMVSLIHGAEVAIREQRQHLALFGKSMVTMPDGTVPKNLERKYYDGSDVEANPNTSNGIQQTAMQLPRDLLMGKSIAKIMYACGLCESASAAQRLINNGGMYVAAAPGQMVALNPGSLDWTPVRNWFPSDTAKFLIDGKLLIVRRGKRNIRIIEMVEDDVWKASGQTYPGEPYTGRLRTVLNAVREKAEGEGKRVTNTEARRRLMALLEEEGNMSLDEKVAVKNNAAIEFPPENGADRWVQEMRDREQSRQDYRDRVADKKHDE</sequence>
<dbReference type="AlphaFoldDB" id="A0A0F4Z6X9"/>
<keyword evidence="14" id="KW-1185">Reference proteome</keyword>
<keyword evidence="4" id="KW-0507">mRNA processing</keyword>
<comment type="caution">
    <text evidence="13">The sequence shown here is derived from an EMBL/GenBank/DDBJ whole genome shotgun (WGS) entry which is preliminary data.</text>
</comment>
<reference evidence="13 14" key="1">
    <citation type="submission" date="2015-03" db="EMBL/GenBank/DDBJ databases">
        <authorList>
            <person name="Radwan O."/>
            <person name="Al-Naeli F.A."/>
            <person name="Rendon G.A."/>
            <person name="Fields C."/>
        </authorList>
    </citation>
    <scope>NUCLEOTIDE SEQUENCE [LARGE SCALE GENOMIC DNA]</scope>
    <source>
        <strain evidence="13">CR-DP1</strain>
    </source>
</reference>
<evidence type="ECO:0000256" key="1">
    <source>
        <dbReference type="ARBA" id="ARBA00004305"/>
    </source>
</evidence>
<dbReference type="EC" id="6.1.1.1" evidence="10"/>
<evidence type="ECO:0000256" key="4">
    <source>
        <dbReference type="ARBA" id="ARBA00022664"/>
    </source>
</evidence>
<dbReference type="PANTHER" id="PTHR11766">
    <property type="entry name" value="TYROSYL-TRNA SYNTHETASE"/>
    <property type="match status" value="1"/>
</dbReference>
<dbReference type="GO" id="GO:0005759">
    <property type="term" value="C:mitochondrial matrix"/>
    <property type="evidence" value="ECO:0007669"/>
    <property type="project" value="UniProtKB-SubCell"/>
</dbReference>
<dbReference type="InterPro" id="IPR002307">
    <property type="entry name" value="Tyr-tRNA-ligase"/>
</dbReference>
<dbReference type="FunFam" id="3.40.50.620:FF:000227">
    <property type="entry name" value="Tyrosine--tRNA ligase"/>
    <property type="match status" value="1"/>
</dbReference>
<organism evidence="13 14">
    <name type="scientific">Thielaviopsis punctulata</name>
    <dbReference type="NCBI Taxonomy" id="72032"/>
    <lineage>
        <taxon>Eukaryota</taxon>
        <taxon>Fungi</taxon>
        <taxon>Dikarya</taxon>
        <taxon>Ascomycota</taxon>
        <taxon>Pezizomycotina</taxon>
        <taxon>Sordariomycetes</taxon>
        <taxon>Hypocreomycetidae</taxon>
        <taxon>Microascales</taxon>
        <taxon>Ceratocystidaceae</taxon>
        <taxon>Thielaviopsis</taxon>
    </lineage>
</organism>
<dbReference type="GO" id="GO:0005524">
    <property type="term" value="F:ATP binding"/>
    <property type="evidence" value="ECO:0007669"/>
    <property type="project" value="UniProtKB-KW"/>
</dbReference>
<dbReference type="InterPro" id="IPR024088">
    <property type="entry name" value="Tyr-tRNA-ligase_bac-type"/>
</dbReference>
<evidence type="ECO:0000256" key="6">
    <source>
        <dbReference type="ARBA" id="ARBA00022840"/>
    </source>
</evidence>
<dbReference type="PRINTS" id="PR01040">
    <property type="entry name" value="TRNASYNTHTYR"/>
</dbReference>
<keyword evidence="7 10" id="KW-0648">Protein biosynthesis</keyword>
<dbReference type="PROSITE" id="PS00178">
    <property type="entry name" value="AA_TRNA_LIGASE_I"/>
    <property type="match status" value="1"/>
</dbReference>
<dbReference type="InterPro" id="IPR032005">
    <property type="entry name" value="TyrRSs_C"/>
</dbReference>
<dbReference type="Gene3D" id="1.10.240.10">
    <property type="entry name" value="Tyrosyl-Transfer RNA Synthetase"/>
    <property type="match status" value="1"/>
</dbReference>
<dbReference type="SUPFAM" id="SSF55174">
    <property type="entry name" value="Alpha-L RNA-binding motif"/>
    <property type="match status" value="1"/>
</dbReference>
<keyword evidence="5 10" id="KW-0547">Nucleotide-binding</keyword>
<gene>
    <name evidence="13" type="ORF">TD95_000047</name>
</gene>
<dbReference type="GO" id="GO:0006397">
    <property type="term" value="P:mRNA processing"/>
    <property type="evidence" value="ECO:0007669"/>
    <property type="project" value="UniProtKB-KW"/>
</dbReference>
<proteinExistence type="inferred from homology"/>
<dbReference type="InterPro" id="IPR036986">
    <property type="entry name" value="S4_RNA-bd_sf"/>
</dbReference>
<name>A0A0F4Z6X9_9PEZI</name>
<dbReference type="GO" id="GO:0006437">
    <property type="term" value="P:tyrosyl-tRNA aminoacylation"/>
    <property type="evidence" value="ECO:0007669"/>
    <property type="project" value="InterPro"/>
</dbReference>
<dbReference type="GO" id="GO:0004831">
    <property type="term" value="F:tyrosine-tRNA ligase activity"/>
    <property type="evidence" value="ECO:0007669"/>
    <property type="project" value="UniProtKB-EC"/>
</dbReference>
<dbReference type="SUPFAM" id="SSF52374">
    <property type="entry name" value="Nucleotidylyl transferase"/>
    <property type="match status" value="1"/>
</dbReference>
<evidence type="ECO:0000256" key="9">
    <source>
        <dbReference type="ARBA" id="ARBA00048248"/>
    </source>
</evidence>
<dbReference type="InterPro" id="IPR014729">
    <property type="entry name" value="Rossmann-like_a/b/a_fold"/>
</dbReference>
<dbReference type="InterPro" id="IPR002305">
    <property type="entry name" value="aa-tRNA-synth_Ic"/>
</dbReference>
<evidence type="ECO:0000256" key="8">
    <source>
        <dbReference type="ARBA" id="ARBA00023146"/>
    </source>
</evidence>
<dbReference type="Gene3D" id="3.40.50.620">
    <property type="entry name" value="HUPs"/>
    <property type="match status" value="1"/>
</dbReference>
<feature type="compositionally biased region" description="Basic and acidic residues" evidence="11">
    <location>
        <begin position="642"/>
        <end position="671"/>
    </location>
</feature>
<dbReference type="GO" id="GO:0003723">
    <property type="term" value="F:RNA binding"/>
    <property type="evidence" value="ECO:0007669"/>
    <property type="project" value="InterPro"/>
</dbReference>
<feature type="region of interest" description="Disordered" evidence="11">
    <location>
        <begin position="638"/>
        <end position="671"/>
    </location>
</feature>
<evidence type="ECO:0000256" key="11">
    <source>
        <dbReference type="SAM" id="MobiDB-lite"/>
    </source>
</evidence>
<dbReference type="Gene3D" id="3.10.290.10">
    <property type="entry name" value="RNA-binding S4 domain"/>
    <property type="match status" value="1"/>
</dbReference>
<comment type="similarity">
    <text evidence="2 10">Belongs to the class-I aminoacyl-tRNA synthetase family.</text>
</comment>
<evidence type="ECO:0000256" key="2">
    <source>
        <dbReference type="ARBA" id="ARBA00005594"/>
    </source>
</evidence>
<dbReference type="OrthoDB" id="337870at2759"/>
<dbReference type="EMBL" id="LAEV01002237">
    <property type="protein sequence ID" value="KKA26252.1"/>
    <property type="molecule type" value="Genomic_DNA"/>
</dbReference>
<comment type="subcellular location">
    <subcellularLocation>
        <location evidence="1">Mitochondrion matrix</location>
    </subcellularLocation>
</comment>
<feature type="domain" description="Tyrosyl-tRNA synthetase C-terminal" evidence="12">
    <location>
        <begin position="466"/>
        <end position="579"/>
    </location>
</feature>
<dbReference type="FunFam" id="1.10.240.10:FF:000001">
    <property type="entry name" value="Tyrosine--tRNA ligase"/>
    <property type="match status" value="1"/>
</dbReference>
<dbReference type="Pfam" id="PF00579">
    <property type="entry name" value="tRNA-synt_1b"/>
    <property type="match status" value="1"/>
</dbReference>
<dbReference type="NCBIfam" id="TIGR00234">
    <property type="entry name" value="tyrS"/>
    <property type="match status" value="1"/>
</dbReference>
<keyword evidence="3 10" id="KW-0436">Ligase</keyword>
<dbReference type="Pfam" id="PF16714">
    <property type="entry name" value="TyrRSs_C"/>
    <property type="match status" value="1"/>
</dbReference>
<evidence type="ECO:0000313" key="13">
    <source>
        <dbReference type="EMBL" id="KKA26252.1"/>
    </source>
</evidence>
<dbReference type="GO" id="GO:0005829">
    <property type="term" value="C:cytosol"/>
    <property type="evidence" value="ECO:0007669"/>
    <property type="project" value="TreeGrafter"/>
</dbReference>
<dbReference type="CDD" id="cd00805">
    <property type="entry name" value="TyrRS_core"/>
    <property type="match status" value="1"/>
</dbReference>
<dbReference type="Proteomes" id="UP000033483">
    <property type="component" value="Unassembled WGS sequence"/>
</dbReference>
<accession>A0A0F4Z6X9</accession>
<keyword evidence="6 10" id="KW-0067">ATP-binding</keyword>
<evidence type="ECO:0000256" key="10">
    <source>
        <dbReference type="RuleBase" id="RU361234"/>
    </source>
</evidence>
<protein>
    <recommendedName>
        <fullName evidence="10">Tyrosine--tRNA ligase</fullName>
        <ecNumber evidence="10">6.1.1.1</ecNumber>
    </recommendedName>
    <alternativeName>
        <fullName evidence="10">Tyrosyl-tRNA synthetase</fullName>
    </alternativeName>
</protein>
<evidence type="ECO:0000313" key="14">
    <source>
        <dbReference type="Proteomes" id="UP000033483"/>
    </source>
</evidence>